<reference evidence="2 3" key="1">
    <citation type="journal article" date="2024" name="G3 (Bethesda)">
        <title>Genome assembly of Hibiscus sabdariffa L. provides insights into metabolisms of medicinal natural products.</title>
        <authorList>
            <person name="Kim T."/>
        </authorList>
    </citation>
    <scope>NUCLEOTIDE SEQUENCE [LARGE SCALE GENOMIC DNA]</scope>
    <source>
        <strain evidence="2">TK-2024</strain>
        <tissue evidence="2">Old leaves</tissue>
    </source>
</reference>
<proteinExistence type="predicted"/>
<keyword evidence="1" id="KW-0472">Membrane</keyword>
<comment type="caution">
    <text evidence="2">The sequence shown here is derived from an EMBL/GenBank/DDBJ whole genome shotgun (WGS) entry which is preliminary data.</text>
</comment>
<evidence type="ECO:0000313" key="2">
    <source>
        <dbReference type="EMBL" id="KAK8482406.1"/>
    </source>
</evidence>
<name>A0ABR1ZNZ9_9ROSI</name>
<keyword evidence="1" id="KW-1133">Transmembrane helix</keyword>
<dbReference type="Proteomes" id="UP001472677">
    <property type="component" value="Unassembled WGS sequence"/>
</dbReference>
<gene>
    <name evidence="2" type="ORF">V6N12_013150</name>
</gene>
<dbReference type="EMBL" id="JBBPBM010001725">
    <property type="protein sequence ID" value="KAK8482406.1"/>
    <property type="molecule type" value="Genomic_DNA"/>
</dbReference>
<evidence type="ECO:0000256" key="1">
    <source>
        <dbReference type="SAM" id="Phobius"/>
    </source>
</evidence>
<organism evidence="2 3">
    <name type="scientific">Hibiscus sabdariffa</name>
    <name type="common">roselle</name>
    <dbReference type="NCBI Taxonomy" id="183260"/>
    <lineage>
        <taxon>Eukaryota</taxon>
        <taxon>Viridiplantae</taxon>
        <taxon>Streptophyta</taxon>
        <taxon>Embryophyta</taxon>
        <taxon>Tracheophyta</taxon>
        <taxon>Spermatophyta</taxon>
        <taxon>Magnoliopsida</taxon>
        <taxon>eudicotyledons</taxon>
        <taxon>Gunneridae</taxon>
        <taxon>Pentapetalae</taxon>
        <taxon>rosids</taxon>
        <taxon>malvids</taxon>
        <taxon>Malvales</taxon>
        <taxon>Malvaceae</taxon>
        <taxon>Malvoideae</taxon>
        <taxon>Hibiscus</taxon>
    </lineage>
</organism>
<keyword evidence="3" id="KW-1185">Reference proteome</keyword>
<accession>A0ABR1ZNZ9</accession>
<evidence type="ECO:0000313" key="3">
    <source>
        <dbReference type="Proteomes" id="UP001472677"/>
    </source>
</evidence>
<keyword evidence="1" id="KW-0812">Transmembrane</keyword>
<protein>
    <submittedName>
        <fullName evidence="2">Uncharacterized protein</fullName>
    </submittedName>
</protein>
<feature type="transmembrane region" description="Helical" evidence="1">
    <location>
        <begin position="217"/>
        <end position="235"/>
    </location>
</feature>
<sequence>MSSSGIPKSKTKAYQIYAYQNTECDEQYDVQAPPFLCQISQQSRFARIAMEAKLHLLIAPLQTIHACCCVVGIQPDLTRSHFLGPVIFRRSQPEKSSRSCSVYVRPGAGWPEPLLVTRKTKTTKHANTAIKMNITTKYKMRSQVMRQHPPTKPNSATTEIEAPRIMRGHCSIFTQALSGSFASQIPAPMIGIERSKVMKLIVPTMVLFAAISVRSRLGIVCFVFWGSVINTIMLMRRKS</sequence>